<comment type="caution">
    <text evidence="11">The sequence shown here is derived from an EMBL/GenBank/DDBJ whole genome shotgun (WGS) entry which is preliminary data.</text>
</comment>
<keyword evidence="8" id="KW-0472">Membrane</keyword>
<dbReference type="Gene3D" id="3.30.1300.30">
    <property type="entry name" value="GSPII I/J protein-like"/>
    <property type="match status" value="1"/>
</dbReference>
<dbReference type="AlphaFoldDB" id="A0A318SKG2"/>
<evidence type="ECO:0000256" key="4">
    <source>
        <dbReference type="ARBA" id="ARBA00022481"/>
    </source>
</evidence>
<dbReference type="InterPro" id="IPR045584">
    <property type="entry name" value="Pilin-like"/>
</dbReference>
<dbReference type="PANTHER" id="PTHR38779:SF2">
    <property type="entry name" value="TYPE II SECRETION SYSTEM PROTEIN I-RELATED"/>
    <property type="match status" value="1"/>
</dbReference>
<evidence type="ECO:0000256" key="8">
    <source>
        <dbReference type="ARBA" id="ARBA00023136"/>
    </source>
</evidence>
<dbReference type="Proteomes" id="UP000247540">
    <property type="component" value="Unassembled WGS sequence"/>
</dbReference>
<evidence type="ECO:0000256" key="5">
    <source>
        <dbReference type="ARBA" id="ARBA00022519"/>
    </source>
</evidence>
<evidence type="ECO:0000313" key="12">
    <source>
        <dbReference type="Proteomes" id="UP000247540"/>
    </source>
</evidence>
<dbReference type="PANTHER" id="PTHR38779">
    <property type="entry name" value="TYPE II SECRETION SYSTEM PROTEIN I-RELATED"/>
    <property type="match status" value="1"/>
</dbReference>
<dbReference type="NCBIfam" id="TIGR01707">
    <property type="entry name" value="gspI"/>
    <property type="match status" value="1"/>
</dbReference>
<dbReference type="GO" id="GO:0015627">
    <property type="term" value="C:type II protein secretion system complex"/>
    <property type="evidence" value="ECO:0007669"/>
    <property type="project" value="UniProtKB-UniRule"/>
</dbReference>
<accession>A0A318SKG2</accession>
<dbReference type="RefSeq" id="WP_110466141.1">
    <property type="nucleotide sequence ID" value="NZ_JAMOFZ010000017.1"/>
</dbReference>
<sequence length="126" mass="13135">MSRRPAAVRGPARGFTLIEVLVALGIVAIALLAGSQATSALTRNALRQSDLVLAQLCAENELVRVRLSRQMPGIGDSTVPCAQGGREFAVSVAVRPTPNPSFRRVDAQVQGGGGPVLTLSTIVGQY</sequence>
<dbReference type="InterPro" id="IPR003413">
    <property type="entry name" value="T2SS_GspI_C"/>
</dbReference>
<feature type="domain" description="Type II secretion system protein GspI C-terminal" evidence="10">
    <location>
        <begin position="50"/>
        <end position="123"/>
    </location>
</feature>
<dbReference type="EMBL" id="QJTC01000017">
    <property type="protein sequence ID" value="PYE75982.1"/>
    <property type="molecule type" value="Genomic_DNA"/>
</dbReference>
<dbReference type="OrthoDB" id="5296572at2"/>
<dbReference type="GO" id="GO:0015628">
    <property type="term" value="P:protein secretion by the type II secretion system"/>
    <property type="evidence" value="ECO:0007669"/>
    <property type="project" value="UniProtKB-UniRule"/>
</dbReference>
<proteinExistence type="inferred from homology"/>
<evidence type="ECO:0000256" key="7">
    <source>
        <dbReference type="ARBA" id="ARBA00022989"/>
    </source>
</evidence>
<keyword evidence="3" id="KW-1003">Cell membrane</keyword>
<evidence type="ECO:0000313" key="11">
    <source>
        <dbReference type="EMBL" id="PYE75982.1"/>
    </source>
</evidence>
<reference evidence="11 12" key="1">
    <citation type="submission" date="2018-06" db="EMBL/GenBank/DDBJ databases">
        <title>Genomic Encyclopedia of Type Strains, Phase III (KMG-III): the genomes of soil and plant-associated and newly described type strains.</title>
        <authorList>
            <person name="Whitman W."/>
        </authorList>
    </citation>
    <scope>NUCLEOTIDE SEQUENCE [LARGE SCALE GENOMIC DNA]</scope>
    <source>
        <strain evidence="11 12">CECT 7646</strain>
    </source>
</reference>
<keyword evidence="7" id="KW-1133">Transmembrane helix</keyword>
<comment type="PTM">
    <text evidence="9">Cleaved by prepilin peptidase.</text>
</comment>
<dbReference type="Pfam" id="PF02501">
    <property type="entry name" value="T2SSI"/>
    <property type="match status" value="1"/>
</dbReference>
<comment type="function">
    <text evidence="9">Component of the type II secretion system required for the energy-dependent secretion of extracellular factors such as proteases and toxins from the periplasm.</text>
</comment>
<organism evidence="11 12">
    <name type="scientific">Xylophilus ampelinus</name>
    <dbReference type="NCBI Taxonomy" id="54067"/>
    <lineage>
        <taxon>Bacteria</taxon>
        <taxon>Pseudomonadati</taxon>
        <taxon>Pseudomonadota</taxon>
        <taxon>Betaproteobacteria</taxon>
        <taxon>Burkholderiales</taxon>
        <taxon>Xylophilus</taxon>
    </lineage>
</organism>
<protein>
    <recommendedName>
        <fullName evidence="9">Type II secretion system protein I</fullName>
        <shortName evidence="9">T2SS minor pseudopilin I</shortName>
    </recommendedName>
</protein>
<keyword evidence="12" id="KW-1185">Reference proteome</keyword>
<evidence type="ECO:0000256" key="1">
    <source>
        <dbReference type="ARBA" id="ARBA00004377"/>
    </source>
</evidence>
<evidence type="ECO:0000256" key="9">
    <source>
        <dbReference type="RuleBase" id="RU368030"/>
    </source>
</evidence>
<keyword evidence="4 9" id="KW-0488">Methylation</keyword>
<dbReference type="InterPro" id="IPR012902">
    <property type="entry name" value="N_methyl_site"/>
</dbReference>
<dbReference type="PROSITE" id="PS00409">
    <property type="entry name" value="PROKAR_NTER_METHYL"/>
    <property type="match status" value="1"/>
</dbReference>
<evidence type="ECO:0000256" key="3">
    <source>
        <dbReference type="ARBA" id="ARBA00022475"/>
    </source>
</evidence>
<dbReference type="InterPro" id="IPR010052">
    <property type="entry name" value="T2SS_protein-GspI"/>
</dbReference>
<keyword evidence="5 9" id="KW-0997">Cell inner membrane</keyword>
<comment type="subunit">
    <text evidence="9">Type II secretion is composed of four main components: the outer membrane complex, the inner membrane complex, the cytoplasmic secretion ATPase and the periplasm-spanning pseudopilus.</text>
</comment>
<evidence type="ECO:0000256" key="6">
    <source>
        <dbReference type="ARBA" id="ARBA00022692"/>
    </source>
</evidence>
<comment type="subcellular location">
    <subcellularLocation>
        <location evidence="1 9">Cell inner membrane</location>
        <topology evidence="1 9">Single-pass membrane protein</topology>
    </subcellularLocation>
</comment>
<name>A0A318SKG2_9BURK</name>
<evidence type="ECO:0000256" key="2">
    <source>
        <dbReference type="ARBA" id="ARBA00008358"/>
    </source>
</evidence>
<dbReference type="NCBIfam" id="TIGR02532">
    <property type="entry name" value="IV_pilin_GFxxxE"/>
    <property type="match status" value="1"/>
</dbReference>
<dbReference type="SUPFAM" id="SSF54523">
    <property type="entry name" value="Pili subunits"/>
    <property type="match status" value="1"/>
</dbReference>
<keyword evidence="6" id="KW-0812">Transmembrane</keyword>
<comment type="similarity">
    <text evidence="2 9">Belongs to the GSP I family.</text>
</comment>
<dbReference type="Pfam" id="PF07963">
    <property type="entry name" value="N_methyl"/>
    <property type="match status" value="1"/>
</dbReference>
<evidence type="ECO:0000259" key="10">
    <source>
        <dbReference type="Pfam" id="PF02501"/>
    </source>
</evidence>
<dbReference type="GO" id="GO:0005886">
    <property type="term" value="C:plasma membrane"/>
    <property type="evidence" value="ECO:0007669"/>
    <property type="project" value="UniProtKB-SubCell"/>
</dbReference>
<gene>
    <name evidence="11" type="ORF">DFQ15_11715</name>
</gene>